<sequence>MFTEKERLNLIMSYGLEESIDLYNKYYDEIHSIDLKKFKSTMSIQYDLPQKLADAIYFIEYHYKNRGTHFEEIMDFFNTLRAIERQVI</sequence>
<protein>
    <submittedName>
        <fullName evidence="1">Uncharacterized protein</fullName>
    </submittedName>
</protein>
<name>A0A327ZP73_9STAP</name>
<dbReference type="Proteomes" id="UP000249808">
    <property type="component" value="Unassembled WGS sequence"/>
</dbReference>
<proteinExistence type="predicted"/>
<gene>
    <name evidence="1" type="ORF">BHU61_10120</name>
</gene>
<keyword evidence="2" id="KW-1185">Reference proteome</keyword>
<dbReference type="RefSeq" id="WP_099581507.1">
    <property type="nucleotide sequence ID" value="NZ_CP073819.1"/>
</dbReference>
<evidence type="ECO:0000313" key="2">
    <source>
        <dbReference type="Proteomes" id="UP000249808"/>
    </source>
</evidence>
<dbReference type="EMBL" id="PZJH01000005">
    <property type="protein sequence ID" value="RAK44122.1"/>
    <property type="molecule type" value="Genomic_DNA"/>
</dbReference>
<accession>A0A327ZP73</accession>
<dbReference type="AlphaFoldDB" id="A0A327ZP73"/>
<comment type="caution">
    <text evidence="1">The sequence shown here is derived from an EMBL/GenBank/DDBJ whole genome shotgun (WGS) entry which is preliminary data.</text>
</comment>
<reference evidence="1 2" key="1">
    <citation type="journal article" date="2018" name="Front. Microbiol.">
        <title>Description and Comparative Genomics of Macrococcus caseolyticus subsp. hominis subsp. nov., Macrococcus goetzii sp. nov., Macrococcus epidermidis sp. nov., and Macrococcus bohemicus sp. nov., Novel Macrococci From Human Clinical Material With Virulence Potential and Suspected Uptake of Foreign DNA by Natural Transformation.</title>
        <authorList>
            <person name="Maslanova I."/>
            <person name="Wertheimer Z."/>
            <person name="Sedlacek I."/>
            <person name="Svec P."/>
            <person name="Indrakova A."/>
            <person name="Kovarovic V."/>
            <person name="Schumann P."/>
            <person name="Sproer C."/>
            <person name="Kralova S."/>
            <person name="Sedo O."/>
            <person name="Kristofova L."/>
            <person name="Vrbovska V."/>
            <person name="Fuzik T."/>
            <person name="Petras P."/>
            <person name="Zdrahal Z."/>
            <person name="Ruzickova V."/>
            <person name="Doskar J."/>
            <person name="Pantucek R."/>
        </authorList>
    </citation>
    <scope>NUCLEOTIDE SEQUENCE [LARGE SCALE GENOMIC DNA]</scope>
    <source>
        <strain evidence="1 2">01/688</strain>
    </source>
</reference>
<organism evidence="1 2">
    <name type="scientific">Macrococcus epidermidis</name>
    <dbReference type="NCBI Taxonomy" id="1902580"/>
    <lineage>
        <taxon>Bacteria</taxon>
        <taxon>Bacillati</taxon>
        <taxon>Bacillota</taxon>
        <taxon>Bacilli</taxon>
        <taxon>Bacillales</taxon>
        <taxon>Staphylococcaceae</taxon>
        <taxon>Macrococcus</taxon>
    </lineage>
</organism>
<evidence type="ECO:0000313" key="1">
    <source>
        <dbReference type="EMBL" id="RAK44122.1"/>
    </source>
</evidence>